<proteinExistence type="inferred from homology"/>
<dbReference type="Pfam" id="PF02369">
    <property type="entry name" value="Big_1"/>
    <property type="match status" value="2"/>
</dbReference>
<dbReference type="AlphaFoldDB" id="A0AAI9HY72"/>
<gene>
    <name evidence="3" type="ORF">JRA39_001236</name>
</gene>
<accession>A0AAI9HY72</accession>
<reference evidence="3" key="1">
    <citation type="submission" date="2024-02" db="EMBL/GenBank/DDBJ databases">
        <authorList>
            <consortium name="Clinical and Environmental Microbiology Branch: Whole genome sequencing antimicrobial resistance pathogens in the healthcare setting"/>
        </authorList>
    </citation>
    <scope>NUCLEOTIDE SEQUENCE</scope>
    <source>
        <strain evidence="3">2020GO-00142</strain>
    </source>
</reference>
<name>A0AAI9HY72_PROST</name>
<dbReference type="Gene3D" id="2.60.40.10">
    <property type="entry name" value="Immunoglobulins"/>
    <property type="match status" value="2"/>
</dbReference>
<sequence>MNEKSNSNVIFLITSSNTASADGVSYNEIICVFSFGDMPINGAQVSFHTSHQNAKFSNDQRSITAHTDSEGKCRVLLASTEESVLVFALVNYNNQNYSTSTTSIFSDHNNTDNELFSYVLKNNAQADGKDTNYIVYKLLVNGQPKENEYITFDKLPATSSANIAPAFGVTDSYGQLLITITDTKAESVFITAHAVTENIYAEPQFISFIPEVPASTIEGDITITGPRSLLGHFGLLGEDFVFEPGRYYSFHLSNRADIRVASCPNGTLFNGLNNRCALLNDDPVLLDDFNIEGRPFYCSRGGSIMKEYFYSTTNIRETHHFIFKDLGTSLS</sequence>
<dbReference type="InterPro" id="IPR008964">
    <property type="entry name" value="Invasin/intimin_cell_adhesion"/>
</dbReference>
<comment type="similarity">
    <text evidence="1">Belongs to the intimin/invasin family.</text>
</comment>
<comment type="caution">
    <text evidence="3">The sequence shown here is derived from an EMBL/GenBank/DDBJ whole genome shotgun (WGS) entry which is preliminary data.</text>
</comment>
<evidence type="ECO:0000259" key="2">
    <source>
        <dbReference type="Pfam" id="PF02369"/>
    </source>
</evidence>
<dbReference type="EMBL" id="AAZDVE040000006">
    <property type="protein sequence ID" value="EMP9432219.1"/>
    <property type="molecule type" value="Genomic_DNA"/>
</dbReference>
<feature type="domain" description="Big-1" evidence="2">
    <location>
        <begin position="12"/>
        <end position="98"/>
    </location>
</feature>
<protein>
    <submittedName>
        <fullName evidence="3">Ig-like domain-containing protein</fullName>
    </submittedName>
</protein>
<evidence type="ECO:0000313" key="3">
    <source>
        <dbReference type="EMBL" id="EMP9432219.1"/>
    </source>
</evidence>
<dbReference type="InterPro" id="IPR013783">
    <property type="entry name" value="Ig-like_fold"/>
</dbReference>
<feature type="domain" description="Big-1" evidence="2">
    <location>
        <begin position="120"/>
        <end position="194"/>
    </location>
</feature>
<evidence type="ECO:0000256" key="1">
    <source>
        <dbReference type="ARBA" id="ARBA00010116"/>
    </source>
</evidence>
<dbReference type="InterPro" id="IPR003344">
    <property type="entry name" value="Big_1_dom"/>
</dbReference>
<organism evidence="3">
    <name type="scientific">Providencia stuartii</name>
    <dbReference type="NCBI Taxonomy" id="588"/>
    <lineage>
        <taxon>Bacteria</taxon>
        <taxon>Pseudomonadati</taxon>
        <taxon>Pseudomonadota</taxon>
        <taxon>Gammaproteobacteria</taxon>
        <taxon>Enterobacterales</taxon>
        <taxon>Morganellaceae</taxon>
        <taxon>Providencia</taxon>
    </lineage>
</organism>
<dbReference type="SUPFAM" id="SSF49373">
    <property type="entry name" value="Invasin/intimin cell-adhesion fragments"/>
    <property type="match status" value="2"/>
</dbReference>